<evidence type="ECO:0000256" key="10">
    <source>
        <dbReference type="RuleBase" id="RU004004"/>
    </source>
</evidence>
<name>A0A1Y0ESE5_9BURK</name>
<dbReference type="Proteomes" id="UP000196138">
    <property type="component" value="Chromosome"/>
</dbReference>
<dbReference type="PANTHER" id="PTHR30332:SF24">
    <property type="entry name" value="SECRETIN GSPD-RELATED"/>
    <property type="match status" value="1"/>
</dbReference>
<dbReference type="KEGG" id="cser:CCO03_18080"/>
<dbReference type="InterPro" id="IPR013356">
    <property type="entry name" value="T2SS_GspD"/>
</dbReference>
<evidence type="ECO:0000256" key="9">
    <source>
        <dbReference type="ARBA" id="ARBA00023237"/>
    </source>
</evidence>
<dbReference type="GO" id="GO:0015628">
    <property type="term" value="P:protein secretion by the type II secretion system"/>
    <property type="evidence" value="ECO:0007669"/>
    <property type="project" value="InterPro"/>
</dbReference>
<evidence type="ECO:0000256" key="7">
    <source>
        <dbReference type="ARBA" id="ARBA00022927"/>
    </source>
</evidence>
<evidence type="ECO:0000256" key="6">
    <source>
        <dbReference type="ARBA" id="ARBA00022729"/>
    </source>
</evidence>
<evidence type="ECO:0000259" key="12">
    <source>
        <dbReference type="Pfam" id="PF00263"/>
    </source>
</evidence>
<feature type="domain" description="NolW-like" evidence="13">
    <location>
        <begin position="328"/>
        <end position="452"/>
    </location>
</feature>
<sequence length="821" mass="84850">MTKHLHRPRGASTGLRMGSPSPLARALALVMLSAPLSLGMAPAALAAGDQPELRRGASVTLNFMNAEIDAVARAVATLTGRNVVVDPRVKGTINLVSTNPVTPGEAVQMFVQQLRTQGFAMVFANGLYTVVPEAEAKLQTGSVSAGKVPAAGGQIITQIFRLNHESAANLVPVLRPLISPNNTINVSPSTNALIITDYADNLQRIARIVGTLDVNNATSVEVIKLRHAVASDLAPVIMRLVESGGNGNLPTASPAAGSAPGAQVNIAAAAPASGADTAYRTTLMPEPRSNSLILRAANAAKAAQVRDLIAKLDQPAESNSGYMGGNIHVVHLKNADAAKLAVTLRAALASLPGANASGTGTAGAQQGVANTGANVGAGVVPANASAGMTGNTGASGSISTGPTINAASNNQPSTGGQIQADPSTNSIIISAPEPVYRQLRAVIDRLDERRAQVYIEALIAEVNDSLDADFGVQLQAVLGNAVAIGTNFNNGTSTNLLQLAAAAAAYGNNGSSTNLNNLGSVLPGPGTNMIGGVDFGSGNKLGVLANFLQTSGAGNVLSRPTLLTLDNEEARIVVGQNVPFVTGSYTTTSNSSTNPFQTYERQDVGLTLRVRPQISEDGTVKLVIYQEASSLQSGTTASGYITNKRSIESSVVVDDGSIVVLGGLMQDTYSESEDKVPVLGDVPIVGNLFKSRSRTGSKSNLMVFLRPVVLRDGYQADEFSQGRYQEMQTHQRASQPRPSVSTPVNRSAVLPDLPPRPIPESTSKLVVDPANSVTPAPSRQPLKPTPPAALPTAPYGADYSPSSRTSGTGPSERYDPSLYVN</sequence>
<protein>
    <submittedName>
        <fullName evidence="15">Type II secretion system protein GspD</fullName>
    </submittedName>
</protein>
<feature type="domain" description="NolW-like" evidence="13">
    <location>
        <begin position="220"/>
        <end position="317"/>
    </location>
</feature>
<proteinExistence type="inferred from homology"/>
<keyword evidence="7" id="KW-0653">Protein transport</keyword>
<dbReference type="NCBIfam" id="TIGR02517">
    <property type="entry name" value="type_II_gspD"/>
    <property type="match status" value="1"/>
</dbReference>
<reference evidence="15 16" key="1">
    <citation type="submission" date="2017-05" db="EMBL/GenBank/DDBJ databases">
        <authorList>
            <person name="Song R."/>
            <person name="Chenine A.L."/>
            <person name="Ruprecht R.M."/>
        </authorList>
    </citation>
    <scope>NUCLEOTIDE SEQUENCE [LARGE SCALE GENOMIC DNA]</scope>
    <source>
        <strain evidence="15 16">DSM 26136</strain>
    </source>
</reference>
<evidence type="ECO:0000259" key="14">
    <source>
        <dbReference type="Pfam" id="PF21305"/>
    </source>
</evidence>
<comment type="subcellular location">
    <subcellularLocation>
        <location evidence="1 10">Cell outer membrane</location>
    </subcellularLocation>
</comment>
<evidence type="ECO:0000256" key="11">
    <source>
        <dbReference type="SAM" id="MobiDB-lite"/>
    </source>
</evidence>
<evidence type="ECO:0000313" key="15">
    <source>
        <dbReference type="EMBL" id="ARU06330.1"/>
    </source>
</evidence>
<accession>A0A1Y0ESE5</accession>
<keyword evidence="9" id="KW-0998">Cell outer membrane</keyword>
<dbReference type="InterPro" id="IPR038591">
    <property type="entry name" value="NolW-like_sf"/>
</dbReference>
<dbReference type="GO" id="GO:0015627">
    <property type="term" value="C:type II protein secretion system complex"/>
    <property type="evidence" value="ECO:0007669"/>
    <property type="project" value="InterPro"/>
</dbReference>
<dbReference type="Pfam" id="PF03958">
    <property type="entry name" value="Secretin_N"/>
    <property type="match status" value="3"/>
</dbReference>
<keyword evidence="8" id="KW-0472">Membrane</keyword>
<evidence type="ECO:0000256" key="2">
    <source>
        <dbReference type="ARBA" id="ARBA00006980"/>
    </source>
</evidence>
<evidence type="ECO:0000256" key="3">
    <source>
        <dbReference type="ARBA" id="ARBA00022448"/>
    </source>
</evidence>
<dbReference type="GO" id="GO:0009279">
    <property type="term" value="C:cell outer membrane"/>
    <property type="evidence" value="ECO:0007669"/>
    <property type="project" value="UniProtKB-SubCell"/>
</dbReference>
<feature type="compositionally biased region" description="Polar residues" evidence="11">
    <location>
        <begin position="726"/>
        <end position="745"/>
    </location>
</feature>
<dbReference type="PRINTS" id="PR00811">
    <property type="entry name" value="BCTERIALGSPD"/>
</dbReference>
<dbReference type="AlphaFoldDB" id="A0A1Y0ESE5"/>
<gene>
    <name evidence="15" type="ORF">CCO03_18080</name>
</gene>
<keyword evidence="3 10" id="KW-0813">Transport</keyword>
<dbReference type="InterPro" id="IPR004846">
    <property type="entry name" value="T2SS/T3SS_dom"/>
</dbReference>
<keyword evidence="6" id="KW-0732">Signal</keyword>
<comment type="similarity">
    <text evidence="2">Belongs to the bacterial secretin family. GSP D subfamily.</text>
</comment>
<dbReference type="OrthoDB" id="9775455at2"/>
<keyword evidence="4" id="KW-1134">Transmembrane beta strand</keyword>
<keyword evidence="16" id="KW-1185">Reference proteome</keyword>
<evidence type="ECO:0000256" key="4">
    <source>
        <dbReference type="ARBA" id="ARBA00022452"/>
    </source>
</evidence>
<dbReference type="InterPro" id="IPR050810">
    <property type="entry name" value="Bact_Secretion_Sys_Channel"/>
</dbReference>
<evidence type="ECO:0000256" key="1">
    <source>
        <dbReference type="ARBA" id="ARBA00004442"/>
    </source>
</evidence>
<dbReference type="PRINTS" id="PR01032">
    <property type="entry name" value="PHAGEIV"/>
</dbReference>
<evidence type="ECO:0000313" key="16">
    <source>
        <dbReference type="Proteomes" id="UP000196138"/>
    </source>
</evidence>
<dbReference type="InterPro" id="IPR001775">
    <property type="entry name" value="GspD/PilQ"/>
</dbReference>
<evidence type="ECO:0000259" key="13">
    <source>
        <dbReference type="Pfam" id="PF03958"/>
    </source>
</evidence>
<dbReference type="Pfam" id="PF21305">
    <property type="entry name" value="type_II_gspD_N0"/>
    <property type="match status" value="1"/>
</dbReference>
<evidence type="ECO:0000256" key="8">
    <source>
        <dbReference type="ARBA" id="ARBA00023136"/>
    </source>
</evidence>
<feature type="domain" description="Type II/III secretion system secretin-like" evidence="12">
    <location>
        <begin position="548"/>
        <end position="710"/>
    </location>
</feature>
<evidence type="ECO:0000256" key="5">
    <source>
        <dbReference type="ARBA" id="ARBA00022692"/>
    </source>
</evidence>
<feature type="domain" description="GspD-like N0" evidence="14">
    <location>
        <begin position="61"/>
        <end position="128"/>
    </location>
</feature>
<dbReference type="EMBL" id="CP021455">
    <property type="protein sequence ID" value="ARU06330.1"/>
    <property type="molecule type" value="Genomic_DNA"/>
</dbReference>
<feature type="region of interest" description="Disordered" evidence="11">
    <location>
        <begin position="393"/>
        <end position="419"/>
    </location>
</feature>
<feature type="region of interest" description="Disordered" evidence="11">
    <location>
        <begin position="726"/>
        <end position="821"/>
    </location>
</feature>
<feature type="domain" description="NolW-like" evidence="13">
    <location>
        <begin position="157"/>
        <end position="215"/>
    </location>
</feature>
<dbReference type="InterPro" id="IPR005644">
    <property type="entry name" value="NolW-like"/>
</dbReference>
<feature type="compositionally biased region" description="Low complexity" evidence="11">
    <location>
        <begin position="790"/>
        <end position="811"/>
    </location>
</feature>
<dbReference type="PANTHER" id="PTHR30332">
    <property type="entry name" value="PROBABLE GENERAL SECRETION PATHWAY PROTEIN D"/>
    <property type="match status" value="1"/>
</dbReference>
<dbReference type="InterPro" id="IPR049371">
    <property type="entry name" value="GspD-like_N0"/>
</dbReference>
<dbReference type="Gene3D" id="3.30.1370.120">
    <property type="match status" value="3"/>
</dbReference>
<organism evidence="15 16">
    <name type="scientific">Comamonas serinivorans</name>
    <dbReference type="NCBI Taxonomy" id="1082851"/>
    <lineage>
        <taxon>Bacteria</taxon>
        <taxon>Pseudomonadati</taxon>
        <taxon>Pseudomonadota</taxon>
        <taxon>Betaproteobacteria</taxon>
        <taxon>Burkholderiales</taxon>
        <taxon>Comamonadaceae</taxon>
        <taxon>Comamonas</taxon>
    </lineage>
</organism>
<keyword evidence="5" id="KW-0812">Transmembrane</keyword>
<dbReference type="Pfam" id="PF00263">
    <property type="entry name" value="Secretin"/>
    <property type="match status" value="1"/>
</dbReference>